<keyword evidence="2 6" id="KW-0808">Transferase</keyword>
<protein>
    <recommendedName>
        <fullName evidence="8">Cytosine-specific methyltransferase</fullName>
        <ecNumber evidence="8">2.1.1.37</ecNumber>
    </recommendedName>
</protein>
<evidence type="ECO:0000313" key="9">
    <source>
        <dbReference type="EMBL" id="AEB13078.1"/>
    </source>
</evidence>
<evidence type="ECO:0000256" key="8">
    <source>
        <dbReference type="RuleBase" id="RU000417"/>
    </source>
</evidence>
<evidence type="ECO:0000256" key="4">
    <source>
        <dbReference type="ARBA" id="ARBA00022747"/>
    </source>
</evidence>
<reference evidence="9 10" key="1">
    <citation type="journal article" date="2011" name="Stand. Genomic Sci.">
        <title>Complete genome sequence of Treponema succinifaciens type strain (6091).</title>
        <authorList>
            <person name="Han C."/>
            <person name="Gronow S."/>
            <person name="Teshima H."/>
            <person name="Lapidus A."/>
            <person name="Nolan M."/>
            <person name="Lucas S."/>
            <person name="Hammon N."/>
            <person name="Deshpande S."/>
            <person name="Cheng J.F."/>
            <person name="Zeytun A."/>
            <person name="Tapia R."/>
            <person name="Goodwin L."/>
            <person name="Pitluck S."/>
            <person name="Liolios K."/>
            <person name="Pagani I."/>
            <person name="Ivanova N."/>
            <person name="Mavromatis K."/>
            <person name="Mikhailova N."/>
            <person name="Huntemann M."/>
            <person name="Pati A."/>
            <person name="Chen A."/>
            <person name="Palaniappan K."/>
            <person name="Land M."/>
            <person name="Hauser L."/>
            <person name="Brambilla E.M."/>
            <person name="Rohde M."/>
            <person name="Goker M."/>
            <person name="Woyke T."/>
            <person name="Bristow J."/>
            <person name="Eisen J.A."/>
            <person name="Markowitz V."/>
            <person name="Hugenholtz P."/>
            <person name="Kyrpides N.C."/>
            <person name="Klenk H.P."/>
            <person name="Detter J.C."/>
        </authorList>
    </citation>
    <scope>NUCLEOTIDE SEQUENCE [LARGE SCALE GENOMIC DNA]</scope>
    <source>
        <strain evidence="10">ATCC 33096 / DSM 2489 / 6091</strain>
    </source>
</reference>
<comment type="similarity">
    <text evidence="6 7">Belongs to the class I-like SAM-binding methyltransferase superfamily. C5-methyltransferase family.</text>
</comment>
<evidence type="ECO:0000256" key="3">
    <source>
        <dbReference type="ARBA" id="ARBA00022691"/>
    </source>
</evidence>
<accession>F2NUX4</accession>
<dbReference type="GO" id="GO:0003886">
    <property type="term" value="F:DNA (cytosine-5-)-methyltransferase activity"/>
    <property type="evidence" value="ECO:0007669"/>
    <property type="project" value="UniProtKB-EC"/>
</dbReference>
<dbReference type="OrthoDB" id="9813719at2"/>
<keyword evidence="1 6" id="KW-0489">Methyltransferase</keyword>
<keyword evidence="4" id="KW-0680">Restriction system</keyword>
<evidence type="ECO:0000256" key="1">
    <source>
        <dbReference type="ARBA" id="ARBA00022603"/>
    </source>
</evidence>
<reference evidence="10" key="2">
    <citation type="submission" date="2011-04" db="EMBL/GenBank/DDBJ databases">
        <title>The complete genome of chromosome of Treponema succinifaciens DSM 2489.</title>
        <authorList>
            <person name="Lucas S."/>
            <person name="Copeland A."/>
            <person name="Lapidus A."/>
            <person name="Bruce D."/>
            <person name="Goodwin L."/>
            <person name="Pitluck S."/>
            <person name="Peters L."/>
            <person name="Kyrpides N."/>
            <person name="Mavromatis K."/>
            <person name="Ivanova N."/>
            <person name="Ovchinnikova G."/>
            <person name="Teshima H."/>
            <person name="Detter J.C."/>
            <person name="Tapia R."/>
            <person name="Han C."/>
            <person name="Land M."/>
            <person name="Hauser L."/>
            <person name="Markowitz V."/>
            <person name="Cheng J.-F."/>
            <person name="Hugenholtz P."/>
            <person name="Woyke T."/>
            <person name="Wu D."/>
            <person name="Gronow S."/>
            <person name="Wellnitz S."/>
            <person name="Brambilla E."/>
            <person name="Klenk H.-P."/>
            <person name="Eisen J.A."/>
        </authorList>
    </citation>
    <scope>NUCLEOTIDE SEQUENCE [LARGE SCALE GENOMIC DNA]</scope>
    <source>
        <strain evidence="10">ATCC 33096 / DSM 2489 / 6091</strain>
    </source>
</reference>
<dbReference type="InterPro" id="IPR018117">
    <property type="entry name" value="C5_DNA_meth_AS"/>
</dbReference>
<dbReference type="PANTHER" id="PTHR46098:SF1">
    <property type="entry name" value="TRNA (CYTOSINE(38)-C(5))-METHYLTRANSFERASE"/>
    <property type="match status" value="1"/>
</dbReference>
<dbReference type="PANTHER" id="PTHR46098">
    <property type="entry name" value="TRNA (CYTOSINE(38)-C(5))-METHYLTRANSFERASE"/>
    <property type="match status" value="1"/>
</dbReference>
<evidence type="ECO:0000256" key="2">
    <source>
        <dbReference type="ARBA" id="ARBA00022679"/>
    </source>
</evidence>
<feature type="active site" evidence="6">
    <location>
        <position position="97"/>
    </location>
</feature>
<dbReference type="eggNOG" id="COG0270">
    <property type="taxonomic scope" value="Bacteria"/>
</dbReference>
<dbReference type="InterPro" id="IPR001525">
    <property type="entry name" value="C5_MeTfrase"/>
</dbReference>
<comment type="catalytic activity">
    <reaction evidence="5 8">
        <text>a 2'-deoxycytidine in DNA + S-adenosyl-L-methionine = a 5-methyl-2'-deoxycytidine in DNA + S-adenosyl-L-homocysteine + H(+)</text>
        <dbReference type="Rhea" id="RHEA:13681"/>
        <dbReference type="Rhea" id="RHEA-COMP:11369"/>
        <dbReference type="Rhea" id="RHEA-COMP:11370"/>
        <dbReference type="ChEBI" id="CHEBI:15378"/>
        <dbReference type="ChEBI" id="CHEBI:57856"/>
        <dbReference type="ChEBI" id="CHEBI:59789"/>
        <dbReference type="ChEBI" id="CHEBI:85452"/>
        <dbReference type="ChEBI" id="CHEBI:85454"/>
        <dbReference type="EC" id="2.1.1.37"/>
    </reaction>
</comment>
<dbReference type="GO" id="GO:0009307">
    <property type="term" value="P:DNA restriction-modification system"/>
    <property type="evidence" value="ECO:0007669"/>
    <property type="project" value="UniProtKB-KW"/>
</dbReference>
<dbReference type="KEGG" id="tsu:Tresu_0110"/>
<dbReference type="EC" id="2.1.1.37" evidence="8"/>
<proteinExistence type="inferred from homology"/>
<keyword evidence="3 6" id="KW-0949">S-adenosyl-L-methionine</keyword>
<gene>
    <name evidence="9" type="ordered locus">Tresu_0110</name>
</gene>
<dbReference type="PROSITE" id="PS00095">
    <property type="entry name" value="C5_MTASE_2"/>
    <property type="match status" value="1"/>
</dbReference>
<dbReference type="Gene3D" id="3.90.120.10">
    <property type="entry name" value="DNA Methylase, subunit A, domain 2"/>
    <property type="match status" value="1"/>
</dbReference>
<evidence type="ECO:0000313" key="10">
    <source>
        <dbReference type="Proteomes" id="UP000006852"/>
    </source>
</evidence>
<dbReference type="InterPro" id="IPR050750">
    <property type="entry name" value="C5-MTase"/>
</dbReference>
<dbReference type="HOGENOM" id="CLU_006958_0_2_12"/>
<dbReference type="Proteomes" id="UP000006852">
    <property type="component" value="Chromosome"/>
</dbReference>
<dbReference type="AlphaFoldDB" id="F2NUX4"/>
<evidence type="ECO:0000256" key="7">
    <source>
        <dbReference type="RuleBase" id="RU000416"/>
    </source>
</evidence>
<dbReference type="SUPFAM" id="SSF53335">
    <property type="entry name" value="S-adenosyl-L-methionine-dependent methyltransferases"/>
    <property type="match status" value="1"/>
</dbReference>
<sequence>MSVGERKTKKDVTLNAPLNYQDKHQFSFIDLFAGLGGFHLAMQKLGGKCVFASELKEDLRILYKENYGIDCFGDINKVDIDKDIPKKFDMLCAGFPCQPFSKAGKQQGFNDEKDRGNLFWKIMDILKDKTPEYILLENVQNLQTHDNGNTWEVIRTNLEKLYDVKCDIISPHNFGIPQHRKRIYIVGRLKSKGGLKDFKFPPHEEKVECNIKSVIDESDDDFLSLREQTRVHLKAWQEFLDLLTKNKISIPSFPIWAMEWGADYEYEKTPPCRQKRKTLEGRRGKFGVVLQGNSADDMRLQLPIYAQTVMKPNEEFPVWKKNFIKWNREFYNEHKDILDSWLPKIQKPGFENSHQKFEWNCGIDKNAKPILDNKIIQFRPSGIRVKLPTYSPALVLTTTQIPIFPWITTPDGKQGRYMTKKEAAKLQGMEELKNVPNTISEAFKAFGNAVNVDVVRRIAENLLEIR</sequence>
<dbReference type="NCBIfam" id="TIGR00675">
    <property type="entry name" value="dcm"/>
    <property type="match status" value="1"/>
</dbReference>
<dbReference type="REBASE" id="34375">
    <property type="entry name" value="M.Tsu2489ORF110P"/>
</dbReference>
<name>F2NUX4_TRES6</name>
<organism evidence="9 10">
    <name type="scientific">Treponema succinifaciens (strain ATCC 33096 / DSM 2489 / 6091)</name>
    <dbReference type="NCBI Taxonomy" id="869209"/>
    <lineage>
        <taxon>Bacteria</taxon>
        <taxon>Pseudomonadati</taxon>
        <taxon>Spirochaetota</taxon>
        <taxon>Spirochaetia</taxon>
        <taxon>Spirochaetales</taxon>
        <taxon>Treponemataceae</taxon>
        <taxon>Treponema</taxon>
    </lineage>
</organism>
<evidence type="ECO:0000256" key="6">
    <source>
        <dbReference type="PROSITE-ProRule" id="PRU01016"/>
    </source>
</evidence>
<evidence type="ECO:0000256" key="5">
    <source>
        <dbReference type="ARBA" id="ARBA00047422"/>
    </source>
</evidence>
<dbReference type="GeneID" id="302997357"/>
<dbReference type="InterPro" id="IPR031303">
    <property type="entry name" value="C5_meth_CS"/>
</dbReference>
<dbReference type="Gene3D" id="3.40.50.150">
    <property type="entry name" value="Vaccinia Virus protein VP39"/>
    <property type="match status" value="1"/>
</dbReference>
<dbReference type="PRINTS" id="PR00105">
    <property type="entry name" value="C5METTRFRASE"/>
</dbReference>
<dbReference type="STRING" id="869209.Tresu_0110"/>
<dbReference type="GO" id="GO:0032259">
    <property type="term" value="P:methylation"/>
    <property type="evidence" value="ECO:0007669"/>
    <property type="project" value="UniProtKB-KW"/>
</dbReference>
<dbReference type="PROSITE" id="PS00094">
    <property type="entry name" value="C5_MTASE_1"/>
    <property type="match status" value="1"/>
</dbReference>
<dbReference type="EMBL" id="CP002631">
    <property type="protein sequence ID" value="AEB13078.1"/>
    <property type="molecule type" value="Genomic_DNA"/>
</dbReference>
<keyword evidence="10" id="KW-1185">Reference proteome</keyword>
<dbReference type="Pfam" id="PF00145">
    <property type="entry name" value="DNA_methylase"/>
    <property type="match status" value="1"/>
</dbReference>
<dbReference type="InterPro" id="IPR029063">
    <property type="entry name" value="SAM-dependent_MTases_sf"/>
</dbReference>
<dbReference type="PROSITE" id="PS51679">
    <property type="entry name" value="SAM_MT_C5"/>
    <property type="match status" value="1"/>
</dbReference>
<dbReference type="RefSeq" id="WP_013700389.1">
    <property type="nucleotide sequence ID" value="NC_015385.1"/>
</dbReference>